<proteinExistence type="predicted"/>
<dbReference type="PANTHER" id="PTHR24173">
    <property type="entry name" value="ANKYRIN REPEAT CONTAINING"/>
    <property type="match status" value="1"/>
</dbReference>
<dbReference type="SMART" id="SM00248">
    <property type="entry name" value="ANK"/>
    <property type="match status" value="4"/>
</dbReference>
<feature type="compositionally biased region" description="Polar residues" evidence="4">
    <location>
        <begin position="389"/>
        <end position="400"/>
    </location>
</feature>
<keyword evidence="1" id="KW-0677">Repeat</keyword>
<evidence type="ECO:0000313" key="6">
    <source>
        <dbReference type="RefSeq" id="XP_005109515.1"/>
    </source>
</evidence>
<accession>A0ABM0K5Z0</accession>
<dbReference type="Proteomes" id="UP000694888">
    <property type="component" value="Unplaced"/>
</dbReference>
<name>A0ABM0K5Z0_APLCA</name>
<feature type="repeat" description="ANK" evidence="3">
    <location>
        <begin position="104"/>
        <end position="136"/>
    </location>
</feature>
<evidence type="ECO:0000313" key="5">
    <source>
        <dbReference type="Proteomes" id="UP000694888"/>
    </source>
</evidence>
<reference evidence="6" key="1">
    <citation type="submission" date="2025-08" db="UniProtKB">
        <authorList>
            <consortium name="RefSeq"/>
        </authorList>
    </citation>
    <scope>IDENTIFICATION</scope>
</reference>
<protein>
    <submittedName>
        <fullName evidence="6">GA-binding protein subunit beta-2 isoform X1</fullName>
    </submittedName>
</protein>
<dbReference type="PANTHER" id="PTHR24173:SF74">
    <property type="entry name" value="ANKYRIN REPEAT DOMAIN-CONTAINING PROTEIN 16"/>
    <property type="match status" value="1"/>
</dbReference>
<dbReference type="Gene3D" id="1.25.40.20">
    <property type="entry name" value="Ankyrin repeat-containing domain"/>
    <property type="match status" value="2"/>
</dbReference>
<feature type="region of interest" description="Disordered" evidence="4">
    <location>
        <begin position="231"/>
        <end position="287"/>
    </location>
</feature>
<dbReference type="Pfam" id="PF12796">
    <property type="entry name" value="Ank_2"/>
    <property type="match status" value="1"/>
</dbReference>
<sequence length="605" mass="66135">MTVMSRKSELVDAAKANDLEVVKRLLHLGHSVDEKDKDGTTALSWACCYGLKDIVRLLIDAGCDVNSQNSYKATPLLGAADNGHASCVELLLQGGAHLDACSERGDTALHMAAFRGNLDILRQLSHAGSNPFLRNSASLTALQEARANQHSDCAAHLRHYMKQNRSKEFISLPSAHSETCVVPSSLERQFGSWPCETTSYNLASISPPEPVAFSSNMLAFSSYPTTTTMHSFDSSFNNPNPSVADTAPPLPPRRSAQASQTRAYDAGRQSWEHEEKQETGSGSSLTSMLSTVPVKWGRPSNDFDNQHNNFSVASEHGSENCKFKPNIPVEIDFVDEQETLKIPPNNRTGTRVPSEQSSLVPLLPQTQKTFALVNVTSNPKPDFKKTVPTKPSSSNTIQAKQQLRIPRILQSGTDFGNTVTSQINEQDFILKDCDVFQWVQTSSDYTNTLLADQVALIDCGTQPHHLNLTAVPSNSPSGYTRGQDSSDSFVPLEQTLLLTREQLRHTERELLNTQLRLGDAEASKLRLQQDLQVSQTETSILKSEVVKLRSLIQSLTRNSGQLGEDFQAVLSPTQTLGHSGAVTSCLTLTHASSDSQFVARGQDSS</sequence>
<gene>
    <name evidence="6" type="primary">LOC101857063</name>
</gene>
<dbReference type="GeneID" id="101857063"/>
<feature type="repeat" description="ANK" evidence="3">
    <location>
        <begin position="71"/>
        <end position="103"/>
    </location>
</feature>
<dbReference type="RefSeq" id="XP_005109515.1">
    <property type="nucleotide sequence ID" value="XM_005109458.3"/>
</dbReference>
<keyword evidence="5" id="KW-1185">Reference proteome</keyword>
<feature type="compositionally biased region" description="Low complexity" evidence="4">
    <location>
        <begin position="231"/>
        <end position="242"/>
    </location>
</feature>
<dbReference type="InterPro" id="IPR036770">
    <property type="entry name" value="Ankyrin_rpt-contain_sf"/>
</dbReference>
<feature type="region of interest" description="Disordered" evidence="4">
    <location>
        <begin position="381"/>
        <end position="400"/>
    </location>
</feature>
<evidence type="ECO:0000256" key="2">
    <source>
        <dbReference type="ARBA" id="ARBA00023043"/>
    </source>
</evidence>
<keyword evidence="2 3" id="KW-0040">ANK repeat</keyword>
<evidence type="ECO:0000256" key="3">
    <source>
        <dbReference type="PROSITE-ProRule" id="PRU00023"/>
    </source>
</evidence>
<feature type="repeat" description="ANK" evidence="3">
    <location>
        <begin position="5"/>
        <end position="37"/>
    </location>
</feature>
<dbReference type="Pfam" id="PF00023">
    <property type="entry name" value="Ank"/>
    <property type="match status" value="1"/>
</dbReference>
<dbReference type="PROSITE" id="PS50088">
    <property type="entry name" value="ANK_REPEAT"/>
    <property type="match status" value="4"/>
</dbReference>
<dbReference type="PROSITE" id="PS50297">
    <property type="entry name" value="ANK_REP_REGION"/>
    <property type="match status" value="3"/>
</dbReference>
<dbReference type="SUPFAM" id="SSF48403">
    <property type="entry name" value="Ankyrin repeat"/>
    <property type="match status" value="1"/>
</dbReference>
<dbReference type="InterPro" id="IPR002110">
    <property type="entry name" value="Ankyrin_rpt"/>
</dbReference>
<organism evidence="5 6">
    <name type="scientific">Aplysia californica</name>
    <name type="common">California sea hare</name>
    <dbReference type="NCBI Taxonomy" id="6500"/>
    <lineage>
        <taxon>Eukaryota</taxon>
        <taxon>Metazoa</taxon>
        <taxon>Spiralia</taxon>
        <taxon>Lophotrochozoa</taxon>
        <taxon>Mollusca</taxon>
        <taxon>Gastropoda</taxon>
        <taxon>Heterobranchia</taxon>
        <taxon>Euthyneura</taxon>
        <taxon>Tectipleura</taxon>
        <taxon>Aplysiida</taxon>
        <taxon>Aplysioidea</taxon>
        <taxon>Aplysiidae</taxon>
        <taxon>Aplysia</taxon>
    </lineage>
</organism>
<evidence type="ECO:0000256" key="4">
    <source>
        <dbReference type="SAM" id="MobiDB-lite"/>
    </source>
</evidence>
<feature type="repeat" description="ANK" evidence="3">
    <location>
        <begin position="38"/>
        <end position="70"/>
    </location>
</feature>
<evidence type="ECO:0000256" key="1">
    <source>
        <dbReference type="ARBA" id="ARBA00022737"/>
    </source>
</evidence>